<gene>
    <name evidence="2" type="ORF">BIFANG_03626</name>
</gene>
<comment type="caution">
    <text evidence="2">The sequence shown here is derived from an EMBL/GenBank/DDBJ whole genome shotgun (WGS) entry which is preliminary data.</text>
</comment>
<dbReference type="EMBL" id="ABYS02000013">
    <property type="protein sequence ID" value="EEP20308.1"/>
    <property type="molecule type" value="Genomic_DNA"/>
</dbReference>
<feature type="transmembrane region" description="Helical" evidence="1">
    <location>
        <begin position="40"/>
        <end position="61"/>
    </location>
</feature>
<keyword evidence="1" id="KW-0812">Transmembrane</keyword>
<protein>
    <submittedName>
        <fullName evidence="2">Uncharacterized protein</fullName>
    </submittedName>
</protein>
<dbReference type="HOGENOM" id="CLU_2697164_0_0_11"/>
<evidence type="ECO:0000313" key="3">
    <source>
        <dbReference type="Proteomes" id="UP000006408"/>
    </source>
</evidence>
<keyword evidence="1" id="KW-1133">Transmembrane helix</keyword>
<proteinExistence type="predicted"/>
<name>C4FGZ5_9BIFI</name>
<dbReference type="STRING" id="1683.Bang102_003100"/>
<reference evidence="2" key="1">
    <citation type="submission" date="2009-04" db="EMBL/GenBank/DDBJ databases">
        <authorList>
            <person name="Weinstock G."/>
            <person name="Sodergren E."/>
            <person name="Clifton S."/>
            <person name="Fulton L."/>
            <person name="Fulton B."/>
            <person name="Courtney L."/>
            <person name="Fronick C."/>
            <person name="Harrison M."/>
            <person name="Strong C."/>
            <person name="Farmer C."/>
            <person name="Delahaunty K."/>
            <person name="Markovic C."/>
            <person name="Hall O."/>
            <person name="Minx P."/>
            <person name="Tomlinson C."/>
            <person name="Mitreva M."/>
            <person name="Nelson J."/>
            <person name="Hou S."/>
            <person name="Wollam A."/>
            <person name="Pepin K.H."/>
            <person name="Johnson M."/>
            <person name="Bhonagiri V."/>
            <person name="Nash W.E."/>
            <person name="Warren W."/>
            <person name="Chinwalla A."/>
            <person name="Mardis E.R."/>
            <person name="Wilson R.K."/>
        </authorList>
    </citation>
    <scope>NUCLEOTIDE SEQUENCE [LARGE SCALE GENOMIC DNA]</scope>
    <source>
        <strain evidence="2">DSM 20098</strain>
    </source>
</reference>
<dbReference type="AlphaFoldDB" id="C4FGZ5"/>
<sequence length="73" mass="8229">MVPQDGEAAAYGFVYEYVCIVAVPACCDMRMGKSAAYERLWAIMFVTCELMCFCVLFCEYLGSWKEAVARAVF</sequence>
<dbReference type="Proteomes" id="UP000006408">
    <property type="component" value="Unassembled WGS sequence"/>
</dbReference>
<evidence type="ECO:0000256" key="1">
    <source>
        <dbReference type="SAM" id="Phobius"/>
    </source>
</evidence>
<evidence type="ECO:0000313" key="2">
    <source>
        <dbReference type="EMBL" id="EEP20308.1"/>
    </source>
</evidence>
<keyword evidence="1" id="KW-0472">Membrane</keyword>
<accession>C4FGZ5</accession>
<organism evidence="2 3">
    <name type="scientific">Bifidobacterium angulatum DSM 20098 = JCM 7096</name>
    <dbReference type="NCBI Taxonomy" id="518635"/>
    <lineage>
        <taxon>Bacteria</taxon>
        <taxon>Bacillati</taxon>
        <taxon>Actinomycetota</taxon>
        <taxon>Actinomycetes</taxon>
        <taxon>Bifidobacteriales</taxon>
        <taxon>Bifidobacteriaceae</taxon>
        <taxon>Bifidobacterium</taxon>
    </lineage>
</organism>
<keyword evidence="3" id="KW-1185">Reference proteome</keyword>